<proteinExistence type="predicted"/>
<name>A0A4R3VSS1_9SPHI</name>
<sequence length="141" mass="16642">MGQSQQTFRKKEIAKKKLQKRKEKEERKAQREDSNDKGKALEEMFAYVDENGNISDKPPVKKYEFKEEDLIRPEVEDVYSFGKVSFYNEAGQYGFIRDNETRENVYFNFKILGFVLHQDQKVKFKSQSSKQGLQVTEVIVL</sequence>
<dbReference type="InterPro" id="IPR012340">
    <property type="entry name" value="NA-bd_OB-fold"/>
</dbReference>
<feature type="compositionally biased region" description="Basic residues" evidence="1">
    <location>
        <begin position="12"/>
        <end position="21"/>
    </location>
</feature>
<dbReference type="OrthoDB" id="1493235at2"/>
<feature type="domain" description="Cold-shock" evidence="2">
    <location>
        <begin position="81"/>
        <end position="141"/>
    </location>
</feature>
<dbReference type="GO" id="GO:0005829">
    <property type="term" value="C:cytosol"/>
    <property type="evidence" value="ECO:0007669"/>
    <property type="project" value="UniProtKB-ARBA"/>
</dbReference>
<feature type="compositionally biased region" description="Basic and acidic residues" evidence="1">
    <location>
        <begin position="22"/>
        <end position="39"/>
    </location>
</feature>
<dbReference type="InterPro" id="IPR011129">
    <property type="entry name" value="CSD"/>
</dbReference>
<evidence type="ECO:0000259" key="2">
    <source>
        <dbReference type="SMART" id="SM00357"/>
    </source>
</evidence>
<dbReference type="GO" id="GO:0003676">
    <property type="term" value="F:nucleic acid binding"/>
    <property type="evidence" value="ECO:0007669"/>
    <property type="project" value="InterPro"/>
</dbReference>
<organism evidence="3 4">
    <name type="scientific">Sphingobacterium alimentarium</name>
    <dbReference type="NCBI Taxonomy" id="797292"/>
    <lineage>
        <taxon>Bacteria</taxon>
        <taxon>Pseudomonadati</taxon>
        <taxon>Bacteroidota</taxon>
        <taxon>Sphingobacteriia</taxon>
        <taxon>Sphingobacteriales</taxon>
        <taxon>Sphingobacteriaceae</taxon>
        <taxon>Sphingobacterium</taxon>
    </lineage>
</organism>
<dbReference type="AlphaFoldDB" id="A0A4R3VSS1"/>
<dbReference type="EMBL" id="SMBZ01000044">
    <property type="protein sequence ID" value="TCV08470.1"/>
    <property type="molecule type" value="Genomic_DNA"/>
</dbReference>
<keyword evidence="4" id="KW-1185">Reference proteome</keyword>
<dbReference type="RefSeq" id="WP_132778590.1">
    <property type="nucleotide sequence ID" value="NZ_SMBZ01000044.1"/>
</dbReference>
<gene>
    <name evidence="3" type="ORF">EDC17_10448</name>
</gene>
<feature type="region of interest" description="Disordered" evidence="1">
    <location>
        <begin position="1"/>
        <end position="39"/>
    </location>
</feature>
<dbReference type="SUPFAM" id="SSF50249">
    <property type="entry name" value="Nucleic acid-binding proteins"/>
    <property type="match status" value="1"/>
</dbReference>
<evidence type="ECO:0000313" key="3">
    <source>
        <dbReference type="EMBL" id="TCV08470.1"/>
    </source>
</evidence>
<dbReference type="SMART" id="SM00357">
    <property type="entry name" value="CSP"/>
    <property type="match status" value="1"/>
</dbReference>
<comment type="caution">
    <text evidence="3">The sequence shown here is derived from an EMBL/GenBank/DDBJ whole genome shotgun (WGS) entry which is preliminary data.</text>
</comment>
<dbReference type="Proteomes" id="UP000295197">
    <property type="component" value="Unassembled WGS sequence"/>
</dbReference>
<evidence type="ECO:0000256" key="1">
    <source>
        <dbReference type="SAM" id="MobiDB-lite"/>
    </source>
</evidence>
<evidence type="ECO:0000313" key="4">
    <source>
        <dbReference type="Proteomes" id="UP000295197"/>
    </source>
</evidence>
<protein>
    <submittedName>
        <fullName evidence="3">Cold shock CspA family protein</fullName>
    </submittedName>
</protein>
<accession>A0A4R3VSS1</accession>
<reference evidence="3 4" key="1">
    <citation type="submission" date="2019-03" db="EMBL/GenBank/DDBJ databases">
        <title>Genomic Encyclopedia of Type Strains, Phase IV (KMG-IV): sequencing the most valuable type-strain genomes for metagenomic binning, comparative biology and taxonomic classification.</title>
        <authorList>
            <person name="Goeker M."/>
        </authorList>
    </citation>
    <scope>NUCLEOTIDE SEQUENCE [LARGE SCALE GENOMIC DNA]</scope>
    <source>
        <strain evidence="3 4">DSM 22362</strain>
    </source>
</reference>
<dbReference type="Gene3D" id="2.40.50.140">
    <property type="entry name" value="Nucleic acid-binding proteins"/>
    <property type="match status" value="1"/>
</dbReference>